<dbReference type="GO" id="GO:0018104">
    <property type="term" value="P:peptidoglycan-protein cross-linking"/>
    <property type="evidence" value="ECO:0007669"/>
    <property type="project" value="TreeGrafter"/>
</dbReference>
<dbReference type="Proteomes" id="UP000242310">
    <property type="component" value="Unassembled WGS sequence"/>
</dbReference>
<evidence type="ECO:0000259" key="10">
    <source>
        <dbReference type="PROSITE" id="PS52029"/>
    </source>
</evidence>
<reference evidence="11 12" key="1">
    <citation type="submission" date="2018-03" db="EMBL/GenBank/DDBJ databases">
        <title>Genomic Encyclopedia of Type Strains, Phase III (KMG-III): the genomes of soil and plant-associated and newly described type strains.</title>
        <authorList>
            <person name="Whitman W."/>
        </authorList>
    </citation>
    <scope>NUCLEOTIDE SEQUENCE [LARGE SCALE GENOMIC DNA]</scope>
    <source>
        <strain evidence="11 12">CGMCC 1.07653</strain>
    </source>
</reference>
<dbReference type="EMBL" id="PYAV01000001">
    <property type="protein sequence ID" value="PSL51113.1"/>
    <property type="molecule type" value="Genomic_DNA"/>
</dbReference>
<dbReference type="InterPro" id="IPR005490">
    <property type="entry name" value="LD_TPept_cat_dom"/>
</dbReference>
<keyword evidence="5 9" id="KW-0133">Cell shape</keyword>
<evidence type="ECO:0000256" key="5">
    <source>
        <dbReference type="ARBA" id="ARBA00022960"/>
    </source>
</evidence>
<dbReference type="Pfam" id="PF03734">
    <property type="entry name" value="YkuD"/>
    <property type="match status" value="1"/>
</dbReference>
<sequence length="174" mass="18928">MSVLLTAVLSFAAVVPLWPLDLPAWPGEEELVINTAEQELGVIVEEQLEDVYPVASGTPQTPTPPGVYQVIVKAEKPYYRAENIEGGDPDNPLGSHWIGLDVPGSDGRTYGIHGTNEPEKIGEAVSNGCVRMYNEDVTDLYEQIDYGTRVTVVHEPGQSMEHLAYEALTNAGLH</sequence>
<proteinExistence type="inferred from homology"/>
<evidence type="ECO:0000256" key="6">
    <source>
        <dbReference type="ARBA" id="ARBA00022984"/>
    </source>
</evidence>
<dbReference type="PANTHER" id="PTHR30582:SF4">
    <property type="entry name" value="L,D-TRANSPEPTIDASE YQJB-RELATED"/>
    <property type="match status" value="1"/>
</dbReference>
<dbReference type="InterPro" id="IPR038063">
    <property type="entry name" value="Transpep_catalytic_dom"/>
</dbReference>
<name>A0A2P8HY20_9BACI</name>
<dbReference type="PANTHER" id="PTHR30582">
    <property type="entry name" value="L,D-TRANSPEPTIDASE"/>
    <property type="match status" value="1"/>
</dbReference>
<dbReference type="OrthoDB" id="9787225at2"/>
<dbReference type="UniPathway" id="UPA00219"/>
<dbReference type="SUPFAM" id="SSF141523">
    <property type="entry name" value="L,D-transpeptidase catalytic domain-like"/>
    <property type="match status" value="1"/>
</dbReference>
<dbReference type="CDD" id="cd16913">
    <property type="entry name" value="YkuD_like"/>
    <property type="match status" value="1"/>
</dbReference>
<keyword evidence="6 9" id="KW-0573">Peptidoglycan synthesis</keyword>
<feature type="active site" description="Proton donor/acceptor" evidence="9">
    <location>
        <position position="113"/>
    </location>
</feature>
<feature type="active site" description="Nucleophile" evidence="9">
    <location>
        <position position="129"/>
    </location>
</feature>
<evidence type="ECO:0000313" key="11">
    <source>
        <dbReference type="EMBL" id="PSL51113.1"/>
    </source>
</evidence>
<evidence type="ECO:0000256" key="7">
    <source>
        <dbReference type="ARBA" id="ARBA00023316"/>
    </source>
</evidence>
<dbReference type="GO" id="GO:0071972">
    <property type="term" value="F:peptidoglycan L,D-transpeptidase activity"/>
    <property type="evidence" value="ECO:0007669"/>
    <property type="project" value="TreeGrafter"/>
</dbReference>
<dbReference type="GO" id="GO:0071555">
    <property type="term" value="P:cell wall organization"/>
    <property type="evidence" value="ECO:0007669"/>
    <property type="project" value="UniProtKB-UniRule"/>
</dbReference>
<evidence type="ECO:0000256" key="2">
    <source>
        <dbReference type="ARBA" id="ARBA00005992"/>
    </source>
</evidence>
<dbReference type="InterPro" id="IPR050979">
    <property type="entry name" value="LD-transpeptidase"/>
</dbReference>
<keyword evidence="12" id="KW-1185">Reference proteome</keyword>
<dbReference type="RefSeq" id="WP_106587201.1">
    <property type="nucleotide sequence ID" value="NZ_PYAV01000001.1"/>
</dbReference>
<keyword evidence="7 9" id="KW-0961">Cell wall biogenesis/degradation</keyword>
<feature type="domain" description="L,D-TPase catalytic" evidence="10">
    <location>
        <begin position="29"/>
        <end position="153"/>
    </location>
</feature>
<evidence type="ECO:0000313" key="12">
    <source>
        <dbReference type="Proteomes" id="UP000242310"/>
    </source>
</evidence>
<protein>
    <submittedName>
        <fullName evidence="11">L,D-transpeptidase-like protein</fullName>
    </submittedName>
</protein>
<dbReference type="GO" id="GO:0008360">
    <property type="term" value="P:regulation of cell shape"/>
    <property type="evidence" value="ECO:0007669"/>
    <property type="project" value="UniProtKB-UniRule"/>
</dbReference>
<keyword evidence="4" id="KW-0378">Hydrolase</keyword>
<gene>
    <name evidence="11" type="ORF">B0H94_10123</name>
</gene>
<evidence type="ECO:0000256" key="9">
    <source>
        <dbReference type="PROSITE-ProRule" id="PRU01373"/>
    </source>
</evidence>
<organism evidence="11 12">
    <name type="scientific">Salsuginibacillus halophilus</name>
    <dbReference type="NCBI Taxonomy" id="517424"/>
    <lineage>
        <taxon>Bacteria</taxon>
        <taxon>Bacillati</taxon>
        <taxon>Bacillota</taxon>
        <taxon>Bacilli</taxon>
        <taxon>Bacillales</taxon>
        <taxon>Bacillaceae</taxon>
        <taxon>Salsuginibacillus</taxon>
    </lineage>
</organism>
<keyword evidence="3" id="KW-0808">Transferase</keyword>
<evidence type="ECO:0000256" key="1">
    <source>
        <dbReference type="ARBA" id="ARBA00004752"/>
    </source>
</evidence>
<dbReference type="GO" id="GO:0016740">
    <property type="term" value="F:transferase activity"/>
    <property type="evidence" value="ECO:0007669"/>
    <property type="project" value="UniProtKB-KW"/>
</dbReference>
<evidence type="ECO:0000256" key="4">
    <source>
        <dbReference type="ARBA" id="ARBA00022801"/>
    </source>
</evidence>
<comment type="pathway">
    <text evidence="8">Glycan biosynthesis.</text>
</comment>
<dbReference type="AlphaFoldDB" id="A0A2P8HY20"/>
<comment type="pathway">
    <text evidence="1 9">Cell wall biogenesis; peptidoglycan biosynthesis.</text>
</comment>
<dbReference type="GO" id="GO:0005576">
    <property type="term" value="C:extracellular region"/>
    <property type="evidence" value="ECO:0007669"/>
    <property type="project" value="TreeGrafter"/>
</dbReference>
<evidence type="ECO:0000256" key="8">
    <source>
        <dbReference type="ARBA" id="ARBA00060592"/>
    </source>
</evidence>
<dbReference type="Gene3D" id="2.40.440.10">
    <property type="entry name" value="L,D-transpeptidase catalytic domain-like"/>
    <property type="match status" value="1"/>
</dbReference>
<comment type="similarity">
    <text evidence="2">Belongs to the YkuD family.</text>
</comment>
<dbReference type="FunFam" id="2.40.440.10:FF:000003">
    <property type="entry name" value="L,D-transpeptidase YciB"/>
    <property type="match status" value="1"/>
</dbReference>
<accession>A0A2P8HY20</accession>
<comment type="caution">
    <text evidence="11">The sequence shown here is derived from an EMBL/GenBank/DDBJ whole genome shotgun (WGS) entry which is preliminary data.</text>
</comment>
<dbReference type="PROSITE" id="PS52029">
    <property type="entry name" value="LD_TPASE"/>
    <property type="match status" value="1"/>
</dbReference>
<evidence type="ECO:0000256" key="3">
    <source>
        <dbReference type="ARBA" id="ARBA00022679"/>
    </source>
</evidence>